<dbReference type="AlphaFoldDB" id="A0AAW0DLB4"/>
<proteinExistence type="predicted"/>
<comment type="caution">
    <text evidence="2">The sequence shown here is derived from an EMBL/GenBank/DDBJ whole genome shotgun (WGS) entry which is preliminary data.</text>
</comment>
<keyword evidence="1" id="KW-0472">Membrane</keyword>
<organism evidence="2 3">
    <name type="scientific">Favolaschia claudopus</name>
    <dbReference type="NCBI Taxonomy" id="2862362"/>
    <lineage>
        <taxon>Eukaryota</taxon>
        <taxon>Fungi</taxon>
        <taxon>Dikarya</taxon>
        <taxon>Basidiomycota</taxon>
        <taxon>Agaricomycotina</taxon>
        <taxon>Agaricomycetes</taxon>
        <taxon>Agaricomycetidae</taxon>
        <taxon>Agaricales</taxon>
        <taxon>Marasmiineae</taxon>
        <taxon>Mycenaceae</taxon>
        <taxon>Favolaschia</taxon>
    </lineage>
</organism>
<keyword evidence="3" id="KW-1185">Reference proteome</keyword>
<evidence type="ECO:0000313" key="2">
    <source>
        <dbReference type="EMBL" id="KAK7051979.1"/>
    </source>
</evidence>
<feature type="transmembrane region" description="Helical" evidence="1">
    <location>
        <begin position="15"/>
        <end position="36"/>
    </location>
</feature>
<reference evidence="2 3" key="1">
    <citation type="journal article" date="2024" name="J Genomics">
        <title>Draft genome sequencing and assembly of Favolaschia claudopus CIRM-BRFM 2984 isolated from oak limbs.</title>
        <authorList>
            <person name="Navarro D."/>
            <person name="Drula E."/>
            <person name="Chaduli D."/>
            <person name="Cazenave R."/>
            <person name="Ahrendt S."/>
            <person name="Wang J."/>
            <person name="Lipzen A."/>
            <person name="Daum C."/>
            <person name="Barry K."/>
            <person name="Grigoriev I.V."/>
            <person name="Favel A."/>
            <person name="Rosso M.N."/>
            <person name="Martin F."/>
        </authorList>
    </citation>
    <scope>NUCLEOTIDE SEQUENCE [LARGE SCALE GENOMIC DNA]</scope>
    <source>
        <strain evidence="2 3">CIRM-BRFM 2984</strain>
    </source>
</reference>
<evidence type="ECO:0000313" key="3">
    <source>
        <dbReference type="Proteomes" id="UP001362999"/>
    </source>
</evidence>
<protein>
    <submittedName>
        <fullName evidence="2">Polyketide beta-ketoacyl-synthase</fullName>
    </submittedName>
</protein>
<sequence>MASNDQSTQIMASPVFRYAVLIILCVVLLVGTFLCYRTRANQRRPSLPIGGAASNVSSVAVCDWGPKPALFDAYLSLQRERPTFVWDEIMPFSVGRGAFDPSKKARISLLVQMPMQSSEPLLEPRPLTDEQQHLPHMEIGLADVNVVAVEAKTSVLDVNETAKKKGS</sequence>
<keyword evidence="1" id="KW-1133">Transmembrane helix</keyword>
<accession>A0AAW0DLB4</accession>
<keyword evidence="1" id="KW-0812">Transmembrane</keyword>
<dbReference type="EMBL" id="JAWWNJ010000007">
    <property type="protein sequence ID" value="KAK7051979.1"/>
    <property type="molecule type" value="Genomic_DNA"/>
</dbReference>
<dbReference type="Proteomes" id="UP001362999">
    <property type="component" value="Unassembled WGS sequence"/>
</dbReference>
<gene>
    <name evidence="2" type="ORF">R3P38DRAFT_2857925</name>
</gene>
<name>A0AAW0DLB4_9AGAR</name>
<evidence type="ECO:0000256" key="1">
    <source>
        <dbReference type="SAM" id="Phobius"/>
    </source>
</evidence>